<proteinExistence type="predicted"/>
<dbReference type="GeneID" id="3923876"/>
<dbReference type="KEGG" id="mhu:Mhun_0738"/>
<reference evidence="3" key="1">
    <citation type="journal article" date="2016" name="Stand. Genomic Sci.">
        <title>Complete genome sequence of Methanospirillum hungatei type strain JF1.</title>
        <authorList>
            <person name="Gunsalus R.P."/>
            <person name="Cook L.E."/>
            <person name="Crable B."/>
            <person name="Rohlin L."/>
            <person name="McDonald E."/>
            <person name="Mouttaki H."/>
            <person name="Sieber J.R."/>
            <person name="Poweleit N."/>
            <person name="Zhou H."/>
            <person name="Lapidus A.L."/>
            <person name="Daligault H.E."/>
            <person name="Land M."/>
            <person name="Gilna P."/>
            <person name="Ivanova N."/>
            <person name="Kyrpides N."/>
            <person name="Culley D.E."/>
            <person name="McInerney M.J."/>
        </authorList>
    </citation>
    <scope>NUCLEOTIDE SEQUENCE [LARGE SCALE GENOMIC DNA]</scope>
    <source>
        <strain evidence="3">ATCC 27890 / DSM 864 / NBRC 100397 / JF-1</strain>
    </source>
</reference>
<dbReference type="RefSeq" id="WP_011447770.1">
    <property type="nucleotide sequence ID" value="NC_007796.1"/>
</dbReference>
<dbReference type="AlphaFoldDB" id="Q2FL80"/>
<dbReference type="InterPro" id="IPR038726">
    <property type="entry name" value="PDDEXK_AddAB-type"/>
</dbReference>
<organism evidence="2 3">
    <name type="scientific">Methanospirillum hungatei JF-1 (strain ATCC 27890 / DSM 864 / NBRC 100397 / JF-1)</name>
    <dbReference type="NCBI Taxonomy" id="323259"/>
    <lineage>
        <taxon>Archaea</taxon>
        <taxon>Methanobacteriati</taxon>
        <taxon>Methanobacteriota</taxon>
        <taxon>Stenosarchaea group</taxon>
        <taxon>Methanomicrobia</taxon>
        <taxon>Methanomicrobiales</taxon>
        <taxon>Methanospirillaceae</taxon>
        <taxon>Methanospirillum</taxon>
    </lineage>
</organism>
<sequence length="283" mass="33357">MTKLKDWFYNNNSWSHTKYELWHRCKRKFWYQNIAPYLLDPGNLDVGKISMLKSLTPKYALQGRIIHEILEDQMNKHNLGREPDQEAMISQYLKKVQMYENTSRTTIAEFYNGAPDETFFDQIRETGVTQIHTFFSDLWPHIKGNIYIRHETFDKVLVDSTKVLLKVDYISQDPGGILIITDWKTGAEMEDSPINRLQMGVYVLWASEYFQKDPRDIRSELNFLSTGSIHPYLFTETDLDDIWALITDEFRIMNSTYEYEKFPRNPSSNHCIDCAFKAICDQG</sequence>
<evidence type="ECO:0000259" key="1">
    <source>
        <dbReference type="Pfam" id="PF12705"/>
    </source>
</evidence>
<evidence type="ECO:0000313" key="2">
    <source>
        <dbReference type="EMBL" id="ABD40491.1"/>
    </source>
</evidence>
<dbReference type="EMBL" id="CP000254">
    <property type="protein sequence ID" value="ABD40491.1"/>
    <property type="molecule type" value="Genomic_DNA"/>
</dbReference>
<dbReference type="eggNOG" id="arCOG00787">
    <property type="taxonomic scope" value="Archaea"/>
</dbReference>
<keyword evidence="3" id="KW-1185">Reference proteome</keyword>
<dbReference type="Proteomes" id="UP000001941">
    <property type="component" value="Chromosome"/>
</dbReference>
<gene>
    <name evidence="2" type="ordered locus">Mhun_0738</name>
</gene>
<dbReference type="InParanoid" id="Q2FL80"/>
<evidence type="ECO:0000313" key="3">
    <source>
        <dbReference type="Proteomes" id="UP000001941"/>
    </source>
</evidence>
<dbReference type="Gene3D" id="3.90.320.10">
    <property type="match status" value="1"/>
</dbReference>
<dbReference type="HOGENOM" id="CLU_1010486_0_0_2"/>
<accession>Q2FL80</accession>
<dbReference type="OrthoDB" id="117786at2157"/>
<feature type="domain" description="PD-(D/E)XK endonuclease-like" evidence="1">
    <location>
        <begin position="13"/>
        <end position="281"/>
    </location>
</feature>
<protein>
    <recommendedName>
        <fullName evidence="1">PD-(D/E)XK endonuclease-like domain-containing protein</fullName>
    </recommendedName>
</protein>
<dbReference type="InterPro" id="IPR011604">
    <property type="entry name" value="PDDEXK-like_dom_sf"/>
</dbReference>
<name>Q2FL80_METHJ</name>
<dbReference type="Pfam" id="PF12705">
    <property type="entry name" value="PDDEXK_1"/>
    <property type="match status" value="1"/>
</dbReference>
<dbReference type="EnsemblBacteria" id="ABD40491">
    <property type="protein sequence ID" value="ABD40491"/>
    <property type="gene ID" value="Mhun_0738"/>
</dbReference>